<feature type="transmembrane region" description="Helical" evidence="7">
    <location>
        <begin position="15"/>
        <end position="36"/>
    </location>
</feature>
<dbReference type="Proteomes" id="UP000824140">
    <property type="component" value="Unassembled WGS sequence"/>
</dbReference>
<dbReference type="GO" id="GO:0055085">
    <property type="term" value="P:transmembrane transport"/>
    <property type="evidence" value="ECO:0007669"/>
    <property type="project" value="InterPro"/>
</dbReference>
<reference evidence="9" key="1">
    <citation type="submission" date="2020-10" db="EMBL/GenBank/DDBJ databases">
        <authorList>
            <person name="Gilroy R."/>
        </authorList>
    </citation>
    <scope>NUCLEOTIDE SEQUENCE</scope>
    <source>
        <strain evidence="9">13766</strain>
    </source>
</reference>
<protein>
    <submittedName>
        <fullName evidence="9">Carbohydrate ABC transporter permease</fullName>
    </submittedName>
</protein>
<reference evidence="9" key="2">
    <citation type="journal article" date="2021" name="PeerJ">
        <title>Extensive microbial diversity within the chicken gut microbiome revealed by metagenomics and culture.</title>
        <authorList>
            <person name="Gilroy R."/>
            <person name="Ravi A."/>
            <person name="Getino M."/>
            <person name="Pursley I."/>
            <person name="Horton D.L."/>
            <person name="Alikhan N.F."/>
            <person name="Baker D."/>
            <person name="Gharbi K."/>
            <person name="Hall N."/>
            <person name="Watson M."/>
            <person name="Adriaenssens E.M."/>
            <person name="Foster-Nyarko E."/>
            <person name="Jarju S."/>
            <person name="Secka A."/>
            <person name="Antonio M."/>
            <person name="Oren A."/>
            <person name="Chaudhuri R.R."/>
            <person name="La Ragione R."/>
            <person name="Hildebrand F."/>
            <person name="Pallen M.J."/>
        </authorList>
    </citation>
    <scope>NUCLEOTIDE SEQUENCE</scope>
    <source>
        <strain evidence="9">13766</strain>
    </source>
</reference>
<feature type="non-terminal residue" evidence="9">
    <location>
        <position position="239"/>
    </location>
</feature>
<comment type="similarity">
    <text evidence="7">Belongs to the binding-protein-dependent transport system permease family.</text>
</comment>
<evidence type="ECO:0000313" key="10">
    <source>
        <dbReference type="Proteomes" id="UP000824140"/>
    </source>
</evidence>
<comment type="caution">
    <text evidence="9">The sequence shown here is derived from an EMBL/GenBank/DDBJ whole genome shotgun (WGS) entry which is preliminary data.</text>
</comment>
<dbReference type="GO" id="GO:0005886">
    <property type="term" value="C:plasma membrane"/>
    <property type="evidence" value="ECO:0007669"/>
    <property type="project" value="UniProtKB-SubCell"/>
</dbReference>
<feature type="transmembrane region" description="Helical" evidence="7">
    <location>
        <begin position="186"/>
        <end position="210"/>
    </location>
</feature>
<dbReference type="EMBL" id="DVJN01000069">
    <property type="protein sequence ID" value="HIS92069.1"/>
    <property type="molecule type" value="Genomic_DNA"/>
</dbReference>
<dbReference type="PROSITE" id="PS50928">
    <property type="entry name" value="ABC_TM1"/>
    <property type="match status" value="1"/>
</dbReference>
<evidence type="ECO:0000256" key="7">
    <source>
        <dbReference type="RuleBase" id="RU363032"/>
    </source>
</evidence>
<dbReference type="AlphaFoldDB" id="A0A9D1K542"/>
<dbReference type="PANTHER" id="PTHR43744">
    <property type="entry name" value="ABC TRANSPORTER PERMEASE PROTEIN MG189-RELATED-RELATED"/>
    <property type="match status" value="1"/>
</dbReference>
<dbReference type="InterPro" id="IPR000515">
    <property type="entry name" value="MetI-like"/>
</dbReference>
<evidence type="ECO:0000256" key="4">
    <source>
        <dbReference type="ARBA" id="ARBA00022692"/>
    </source>
</evidence>
<dbReference type="SUPFAM" id="SSF161098">
    <property type="entry name" value="MetI-like"/>
    <property type="match status" value="1"/>
</dbReference>
<dbReference type="Gene3D" id="1.10.3720.10">
    <property type="entry name" value="MetI-like"/>
    <property type="match status" value="1"/>
</dbReference>
<keyword evidence="5 7" id="KW-1133">Transmembrane helix</keyword>
<feature type="transmembrane region" description="Helical" evidence="7">
    <location>
        <begin position="148"/>
        <end position="166"/>
    </location>
</feature>
<evidence type="ECO:0000256" key="5">
    <source>
        <dbReference type="ARBA" id="ARBA00022989"/>
    </source>
</evidence>
<accession>A0A9D1K542</accession>
<name>A0A9D1K542_9FIRM</name>
<sequence length="239" mass="26991">MRQKNAVRETRGDRITLAVIYFILGLIGVVTLYPVIYVLSASVSDPTAVNSGQVLLWPVGLHFEGYRYIFENNWVLIGYRNSTLYTFFGTLLNLAVTFTAAYALSRRDMWGRSVVSVYMLLPMWFSGGLIPTFLVVNRLGLVNQPYTLVVLGAISMYNCVICRTFIQSSIPLELQEAARIDGCNDFGIVLKIVLPLSKPVLAILALYYGLGHWNDYFNALIYVNDRTLQPLQTFLRLIL</sequence>
<evidence type="ECO:0000313" key="9">
    <source>
        <dbReference type="EMBL" id="HIS92069.1"/>
    </source>
</evidence>
<keyword evidence="6 7" id="KW-0472">Membrane</keyword>
<dbReference type="Pfam" id="PF00528">
    <property type="entry name" value="BPD_transp_1"/>
    <property type="match status" value="1"/>
</dbReference>
<dbReference type="CDD" id="cd06261">
    <property type="entry name" value="TM_PBP2"/>
    <property type="match status" value="1"/>
</dbReference>
<keyword evidence="2 7" id="KW-0813">Transport</keyword>
<dbReference type="PANTHER" id="PTHR43744:SF9">
    <property type="entry name" value="POLYGALACTURONAN_RHAMNOGALACTURONAN TRANSPORT SYSTEM PERMEASE PROTEIN YTCP"/>
    <property type="match status" value="1"/>
</dbReference>
<feature type="domain" description="ABC transmembrane type-1" evidence="8">
    <location>
        <begin position="79"/>
        <end position="239"/>
    </location>
</feature>
<feature type="transmembrane region" description="Helical" evidence="7">
    <location>
        <begin position="117"/>
        <end position="136"/>
    </location>
</feature>
<comment type="subcellular location">
    <subcellularLocation>
        <location evidence="1 7">Cell membrane</location>
        <topology evidence="1 7">Multi-pass membrane protein</topology>
    </subcellularLocation>
</comment>
<dbReference type="InterPro" id="IPR035906">
    <property type="entry name" value="MetI-like_sf"/>
</dbReference>
<evidence type="ECO:0000256" key="3">
    <source>
        <dbReference type="ARBA" id="ARBA00022475"/>
    </source>
</evidence>
<gene>
    <name evidence="9" type="ORF">IAA84_03535</name>
</gene>
<keyword evidence="3" id="KW-1003">Cell membrane</keyword>
<keyword evidence="4 7" id="KW-0812">Transmembrane</keyword>
<feature type="transmembrane region" description="Helical" evidence="7">
    <location>
        <begin position="84"/>
        <end position="105"/>
    </location>
</feature>
<evidence type="ECO:0000256" key="2">
    <source>
        <dbReference type="ARBA" id="ARBA00022448"/>
    </source>
</evidence>
<evidence type="ECO:0000256" key="1">
    <source>
        <dbReference type="ARBA" id="ARBA00004651"/>
    </source>
</evidence>
<proteinExistence type="inferred from homology"/>
<evidence type="ECO:0000259" key="8">
    <source>
        <dbReference type="PROSITE" id="PS50928"/>
    </source>
</evidence>
<organism evidence="9 10">
    <name type="scientific">Candidatus Alectryocaccomicrobium excrementavium</name>
    <dbReference type="NCBI Taxonomy" id="2840668"/>
    <lineage>
        <taxon>Bacteria</taxon>
        <taxon>Bacillati</taxon>
        <taxon>Bacillota</taxon>
        <taxon>Clostridia</taxon>
        <taxon>Candidatus Alectryocaccomicrobium</taxon>
    </lineage>
</organism>
<evidence type="ECO:0000256" key="6">
    <source>
        <dbReference type="ARBA" id="ARBA00023136"/>
    </source>
</evidence>